<keyword evidence="1" id="KW-1133">Transmembrane helix</keyword>
<keyword evidence="1" id="KW-0812">Transmembrane</keyword>
<dbReference type="InterPro" id="IPR019427">
    <property type="entry name" value="7TM_GPCR_serpentine_rcpt_Srw"/>
</dbReference>
<feature type="transmembrane region" description="Helical" evidence="1">
    <location>
        <begin position="26"/>
        <end position="49"/>
    </location>
</feature>
<evidence type="ECO:0000313" key="3">
    <source>
        <dbReference type="Proteomes" id="UP000483820"/>
    </source>
</evidence>
<dbReference type="Gene3D" id="1.20.1070.10">
    <property type="entry name" value="Rhodopsin 7-helix transmembrane proteins"/>
    <property type="match status" value="1"/>
</dbReference>
<dbReference type="InterPro" id="IPR019429">
    <property type="entry name" value="7TM_GPCR_serpentine_rcpt_Sri"/>
</dbReference>
<protein>
    <recommendedName>
        <fullName evidence="4">G-protein coupled receptors family 1 profile domain-containing protein</fullName>
    </recommendedName>
</protein>
<keyword evidence="1" id="KW-0472">Membrane</keyword>
<dbReference type="GeneID" id="9827019"/>
<dbReference type="RefSeq" id="XP_053582610.1">
    <property type="nucleotide sequence ID" value="XM_053733697.1"/>
</dbReference>
<name>A0A6A5GHP1_CAERE</name>
<feature type="transmembrane region" description="Helical" evidence="1">
    <location>
        <begin position="223"/>
        <end position="241"/>
    </location>
</feature>
<dbReference type="Proteomes" id="UP000483820">
    <property type="component" value="Chromosome V"/>
</dbReference>
<dbReference type="KEGG" id="crq:GCK72_020633"/>
<dbReference type="SUPFAM" id="SSF81321">
    <property type="entry name" value="Family A G protein-coupled receptor-like"/>
    <property type="match status" value="1"/>
</dbReference>
<evidence type="ECO:0000256" key="1">
    <source>
        <dbReference type="SAM" id="Phobius"/>
    </source>
</evidence>
<comment type="caution">
    <text evidence="2">The sequence shown here is derived from an EMBL/GenBank/DDBJ whole genome shotgun (WGS) entry which is preliminary data.</text>
</comment>
<dbReference type="PANTHER" id="PTHR47321:SF1">
    <property type="entry name" value="G-PROTEIN COUPLED RECEPTORS FAMILY 1 PROFILE DOMAIN-CONTAINING PROTEIN-RELATED"/>
    <property type="match status" value="1"/>
</dbReference>
<feature type="transmembrane region" description="Helical" evidence="1">
    <location>
        <begin position="289"/>
        <end position="313"/>
    </location>
</feature>
<gene>
    <name evidence="2" type="ORF">GCK72_020633</name>
</gene>
<sequence length="433" mass="50317">MQCVPLFPFLAGHAVGILTEWFGVSLHYNVIIASSIVSLQFESLTLSFIKKHQAIAIILKTHIVPNFLLFYFYFCCLITPLLVTVCVNVVYEQKDEQFSYIAEPPFFNMLKLGRKKLPNPIDYPDPNTKKPKTTTPVVPKDYYIYQDHYEFGSVETTTEPFWKDYYFDPGYDYITDEFQKDNTVFDGYVETFKFIYDISSFIAFFVNIFHMIVLTRKELRTQLVYIIMIGISLCDIFQSLGNVTQVVMMWNIIYKIEGCWGGVICEYDSKIPPYVPYRMVAVEKWERKYLAIDGFMAMLISCTYFAVAIILLVAVSKAKERRKKLRSDASSNTFWLVLVMTISVFLSEITYGAYYITDYFYVQYYKEQEVYQELDAFSYTLLIVNSVTHCLICFLMSSQYRDQEPSASQVNVDDTEFNVTPVAIPLFPVGFVP</sequence>
<organism evidence="2 3">
    <name type="scientific">Caenorhabditis remanei</name>
    <name type="common">Caenorhabditis vulgaris</name>
    <dbReference type="NCBI Taxonomy" id="31234"/>
    <lineage>
        <taxon>Eukaryota</taxon>
        <taxon>Metazoa</taxon>
        <taxon>Ecdysozoa</taxon>
        <taxon>Nematoda</taxon>
        <taxon>Chromadorea</taxon>
        <taxon>Rhabditida</taxon>
        <taxon>Rhabditina</taxon>
        <taxon>Rhabditomorpha</taxon>
        <taxon>Rhabditoidea</taxon>
        <taxon>Rhabditidae</taxon>
        <taxon>Peloderinae</taxon>
        <taxon>Caenorhabditis</taxon>
    </lineage>
</organism>
<accession>A0A6A5GHP1</accession>
<evidence type="ECO:0000313" key="2">
    <source>
        <dbReference type="EMBL" id="KAF1754075.1"/>
    </source>
</evidence>
<dbReference type="Pfam" id="PF10327">
    <property type="entry name" value="7TM_GPCR_Sri"/>
    <property type="match status" value="1"/>
</dbReference>
<feature type="transmembrane region" description="Helical" evidence="1">
    <location>
        <begin position="70"/>
        <end position="91"/>
    </location>
</feature>
<dbReference type="GO" id="GO:0008528">
    <property type="term" value="F:G protein-coupled peptide receptor activity"/>
    <property type="evidence" value="ECO:0007669"/>
    <property type="project" value="InterPro"/>
</dbReference>
<dbReference type="AlphaFoldDB" id="A0A6A5GHP1"/>
<feature type="transmembrane region" description="Helical" evidence="1">
    <location>
        <begin position="194"/>
        <end position="214"/>
    </location>
</feature>
<dbReference type="PANTHER" id="PTHR47321">
    <property type="entry name" value="SERPENTINE RECEPTOR, CLASS W"/>
    <property type="match status" value="1"/>
</dbReference>
<feature type="transmembrane region" description="Helical" evidence="1">
    <location>
        <begin position="376"/>
        <end position="396"/>
    </location>
</feature>
<feature type="transmembrane region" description="Helical" evidence="1">
    <location>
        <begin position="334"/>
        <end position="356"/>
    </location>
</feature>
<proteinExistence type="predicted"/>
<reference evidence="2 3" key="1">
    <citation type="submission" date="2019-12" db="EMBL/GenBank/DDBJ databases">
        <title>Chromosome-level assembly of the Caenorhabditis remanei genome.</title>
        <authorList>
            <person name="Teterina A.A."/>
            <person name="Willis J.H."/>
            <person name="Phillips P.C."/>
        </authorList>
    </citation>
    <scope>NUCLEOTIDE SEQUENCE [LARGE SCALE GENOMIC DNA]</scope>
    <source>
        <strain evidence="2 3">PX506</strain>
        <tissue evidence="2">Whole organism</tissue>
    </source>
</reference>
<dbReference type="CTD" id="9827019"/>
<evidence type="ECO:0008006" key="4">
    <source>
        <dbReference type="Google" id="ProtNLM"/>
    </source>
</evidence>
<dbReference type="Pfam" id="PF10324">
    <property type="entry name" value="7TM_GPCR_Srw"/>
    <property type="match status" value="2"/>
</dbReference>
<dbReference type="EMBL" id="WUAV01000005">
    <property type="protein sequence ID" value="KAF1754075.1"/>
    <property type="molecule type" value="Genomic_DNA"/>
</dbReference>